<dbReference type="SMART" id="SM00836">
    <property type="entry name" value="DALR_1"/>
    <property type="match status" value="1"/>
</dbReference>
<evidence type="ECO:0000313" key="16">
    <source>
        <dbReference type="Proteomes" id="UP000824225"/>
    </source>
</evidence>
<dbReference type="HAMAP" id="MF_00123">
    <property type="entry name" value="Arg_tRNA_synth"/>
    <property type="match status" value="1"/>
</dbReference>
<dbReference type="EMBL" id="DXAN01000030">
    <property type="protein sequence ID" value="HJA09403.1"/>
    <property type="molecule type" value="Genomic_DNA"/>
</dbReference>
<feature type="domain" description="Arginyl tRNA synthetase N-terminal" evidence="14">
    <location>
        <begin position="5"/>
        <end position="88"/>
    </location>
</feature>
<protein>
    <recommendedName>
        <fullName evidence="11">Arginine--tRNA ligase</fullName>
        <ecNumber evidence="11">6.1.1.19</ecNumber>
    </recommendedName>
    <alternativeName>
        <fullName evidence="11">Arginyl-tRNA synthetase</fullName>
        <shortName evidence="11">ArgRS</shortName>
    </alternativeName>
</protein>
<dbReference type="InterPro" id="IPR005148">
    <property type="entry name" value="Arg-tRNA-synth_N"/>
</dbReference>
<evidence type="ECO:0000256" key="10">
    <source>
        <dbReference type="ARBA" id="ARBA00049339"/>
    </source>
</evidence>
<dbReference type="PROSITE" id="PS00178">
    <property type="entry name" value="AA_TRNA_LIGASE_I"/>
    <property type="match status" value="1"/>
</dbReference>
<dbReference type="GO" id="GO:0006420">
    <property type="term" value="P:arginyl-tRNA aminoacylation"/>
    <property type="evidence" value="ECO:0007669"/>
    <property type="project" value="UniProtKB-UniRule"/>
</dbReference>
<dbReference type="Pfam" id="PF05746">
    <property type="entry name" value="DALR_1"/>
    <property type="match status" value="1"/>
</dbReference>
<sequence length="551" mass="60752">MRDFLLLTSTFQDILRDLGLPWPEKAVIEPPKDPRHGDLATNLALVLTKQAGMPPRALAERLSAALTDKLGKLVSTDIAGPGFLNVTFAPAFWRQVVTIAEEEGERFGSSDTGHGRKIQLEYVSANPTGPLHIGHGRGAAVGDTLARVLRFAGYDVTTEYYINDAGRQMRLLGLSVYLRLREAVGLPVTWPDDYYHGDYIRDIALELLQARPELPELPEQEAEDICFRYAMNSILDGIKADLTRFHVEHQVWFSERSLVDAGKVESTLSELRERGLAYDQDGALWFASSRYGDDKDRVLRKSDGSLTYFASDIAYHADKYARGFDEALDVWGADHHGYVPRMKAAVTALGRNADTDFGVILIQLVNLLRAGEQVAMSTRSGEFVTLAEVLDEVGTDAARFMFLSRKSDSPLDFDLDLVKQRNLDNPVYYVQYAHARIAALLRRAADRGLKLPDRSDDALLAPLDAADDIALLRATERFVDAVTDAAEARAPHGISFYLMDLAGRLHSYYAATPVLGDDNALTLARLAMLRAVGRALANGLALLGVSAPDSM</sequence>
<dbReference type="SUPFAM" id="SSF47323">
    <property type="entry name" value="Anticodon-binding domain of a subclass of class I aminoacyl-tRNA synthetases"/>
    <property type="match status" value="1"/>
</dbReference>
<dbReference type="SMART" id="SM01016">
    <property type="entry name" value="Arg_tRNA_synt_N"/>
    <property type="match status" value="1"/>
</dbReference>
<gene>
    <name evidence="11" type="primary">argS</name>
    <name evidence="15" type="ORF">H9962_09495</name>
</gene>
<keyword evidence="7 11" id="KW-0067">ATP-binding</keyword>
<keyword evidence="6 11" id="KW-0547">Nucleotide-binding</keyword>
<dbReference type="InterPro" id="IPR008909">
    <property type="entry name" value="DALR_anticod-bd"/>
</dbReference>
<dbReference type="AlphaFoldDB" id="A0A9D2HE20"/>
<dbReference type="SUPFAM" id="SSF55190">
    <property type="entry name" value="Arginyl-tRNA synthetase (ArgRS), N-terminal 'additional' domain"/>
    <property type="match status" value="1"/>
</dbReference>
<dbReference type="NCBIfam" id="TIGR00456">
    <property type="entry name" value="argS"/>
    <property type="match status" value="1"/>
</dbReference>
<dbReference type="InterPro" id="IPR001412">
    <property type="entry name" value="aa-tRNA-synth_I_CS"/>
</dbReference>
<comment type="subunit">
    <text evidence="3 11">Monomer.</text>
</comment>
<evidence type="ECO:0000259" key="14">
    <source>
        <dbReference type="SMART" id="SM01016"/>
    </source>
</evidence>
<dbReference type="Gene3D" id="3.40.50.620">
    <property type="entry name" value="HUPs"/>
    <property type="match status" value="1"/>
</dbReference>
<organism evidence="15 16">
    <name type="scientific">Candidatus Mailhella merdigallinarum</name>
    <dbReference type="NCBI Taxonomy" id="2838658"/>
    <lineage>
        <taxon>Bacteria</taxon>
        <taxon>Pseudomonadati</taxon>
        <taxon>Thermodesulfobacteriota</taxon>
        <taxon>Desulfovibrionia</taxon>
        <taxon>Desulfovibrionales</taxon>
        <taxon>Desulfovibrionaceae</taxon>
        <taxon>Mailhella</taxon>
    </lineage>
</organism>
<dbReference type="EC" id="6.1.1.19" evidence="11"/>
<dbReference type="PANTHER" id="PTHR11956:SF5">
    <property type="entry name" value="ARGININE--TRNA LIGASE, CYTOPLASMIC"/>
    <property type="match status" value="1"/>
</dbReference>
<evidence type="ECO:0000256" key="5">
    <source>
        <dbReference type="ARBA" id="ARBA00022598"/>
    </source>
</evidence>
<dbReference type="GO" id="GO:0004814">
    <property type="term" value="F:arginine-tRNA ligase activity"/>
    <property type="evidence" value="ECO:0007669"/>
    <property type="project" value="UniProtKB-UniRule"/>
</dbReference>
<dbReference type="InterPro" id="IPR035684">
    <property type="entry name" value="ArgRS_core"/>
</dbReference>
<evidence type="ECO:0000256" key="1">
    <source>
        <dbReference type="ARBA" id="ARBA00004496"/>
    </source>
</evidence>
<comment type="similarity">
    <text evidence="2 11 12">Belongs to the class-I aminoacyl-tRNA synthetase family.</text>
</comment>
<feature type="domain" description="DALR anticodon binding" evidence="13">
    <location>
        <begin position="430"/>
        <end position="551"/>
    </location>
</feature>
<evidence type="ECO:0000256" key="12">
    <source>
        <dbReference type="RuleBase" id="RU363038"/>
    </source>
</evidence>
<reference evidence="15" key="1">
    <citation type="journal article" date="2021" name="PeerJ">
        <title>Extensive microbial diversity within the chicken gut microbiome revealed by metagenomics and culture.</title>
        <authorList>
            <person name="Gilroy R."/>
            <person name="Ravi A."/>
            <person name="Getino M."/>
            <person name="Pursley I."/>
            <person name="Horton D.L."/>
            <person name="Alikhan N.F."/>
            <person name="Baker D."/>
            <person name="Gharbi K."/>
            <person name="Hall N."/>
            <person name="Watson M."/>
            <person name="Adriaenssens E.M."/>
            <person name="Foster-Nyarko E."/>
            <person name="Jarju S."/>
            <person name="Secka A."/>
            <person name="Antonio M."/>
            <person name="Oren A."/>
            <person name="Chaudhuri R.R."/>
            <person name="La Ragione R."/>
            <person name="Hildebrand F."/>
            <person name="Pallen M.J."/>
        </authorList>
    </citation>
    <scope>NUCLEOTIDE SEQUENCE</scope>
    <source>
        <strain evidence="15">CHK186-16707</strain>
    </source>
</reference>
<dbReference type="Pfam" id="PF00750">
    <property type="entry name" value="tRNA-synt_1d"/>
    <property type="match status" value="1"/>
</dbReference>
<dbReference type="InterPro" id="IPR014729">
    <property type="entry name" value="Rossmann-like_a/b/a_fold"/>
</dbReference>
<comment type="subcellular location">
    <subcellularLocation>
        <location evidence="1 11">Cytoplasm</location>
    </subcellularLocation>
</comment>
<dbReference type="Pfam" id="PF03485">
    <property type="entry name" value="Arg_tRNA_synt_N"/>
    <property type="match status" value="1"/>
</dbReference>
<evidence type="ECO:0000256" key="9">
    <source>
        <dbReference type="ARBA" id="ARBA00023146"/>
    </source>
</evidence>
<keyword evidence="8 11" id="KW-0648">Protein biosynthesis</keyword>
<evidence type="ECO:0000256" key="11">
    <source>
        <dbReference type="HAMAP-Rule" id="MF_00123"/>
    </source>
</evidence>
<feature type="short sequence motif" description="'HIGH' region" evidence="11">
    <location>
        <begin position="125"/>
        <end position="135"/>
    </location>
</feature>
<evidence type="ECO:0000256" key="8">
    <source>
        <dbReference type="ARBA" id="ARBA00022917"/>
    </source>
</evidence>
<dbReference type="InterPro" id="IPR001278">
    <property type="entry name" value="Arg-tRNA-ligase"/>
</dbReference>
<reference evidence="15" key="2">
    <citation type="submission" date="2021-04" db="EMBL/GenBank/DDBJ databases">
        <authorList>
            <person name="Gilroy R."/>
        </authorList>
    </citation>
    <scope>NUCLEOTIDE SEQUENCE</scope>
    <source>
        <strain evidence="15">CHK186-16707</strain>
    </source>
</reference>
<dbReference type="CDD" id="cd00671">
    <property type="entry name" value="ArgRS_core"/>
    <property type="match status" value="1"/>
</dbReference>
<keyword evidence="4 11" id="KW-0963">Cytoplasm</keyword>
<dbReference type="InterPro" id="IPR036695">
    <property type="entry name" value="Arg-tRNA-synth_N_sf"/>
</dbReference>
<evidence type="ECO:0000256" key="6">
    <source>
        <dbReference type="ARBA" id="ARBA00022741"/>
    </source>
</evidence>
<keyword evidence="5 11" id="KW-0436">Ligase</keyword>
<dbReference type="FunFam" id="1.10.730.10:FF:000008">
    <property type="entry name" value="Arginine--tRNA ligase"/>
    <property type="match status" value="1"/>
</dbReference>
<comment type="catalytic activity">
    <reaction evidence="10 11">
        <text>tRNA(Arg) + L-arginine + ATP = L-arginyl-tRNA(Arg) + AMP + diphosphate</text>
        <dbReference type="Rhea" id="RHEA:20301"/>
        <dbReference type="Rhea" id="RHEA-COMP:9658"/>
        <dbReference type="Rhea" id="RHEA-COMP:9673"/>
        <dbReference type="ChEBI" id="CHEBI:30616"/>
        <dbReference type="ChEBI" id="CHEBI:32682"/>
        <dbReference type="ChEBI" id="CHEBI:33019"/>
        <dbReference type="ChEBI" id="CHEBI:78442"/>
        <dbReference type="ChEBI" id="CHEBI:78513"/>
        <dbReference type="ChEBI" id="CHEBI:456215"/>
        <dbReference type="EC" id="6.1.1.19"/>
    </reaction>
</comment>
<evidence type="ECO:0000256" key="2">
    <source>
        <dbReference type="ARBA" id="ARBA00005594"/>
    </source>
</evidence>
<evidence type="ECO:0000256" key="4">
    <source>
        <dbReference type="ARBA" id="ARBA00022490"/>
    </source>
</evidence>
<dbReference type="PRINTS" id="PR01038">
    <property type="entry name" value="TRNASYNTHARG"/>
</dbReference>
<name>A0A9D2HE20_9BACT</name>
<dbReference type="GO" id="GO:0005524">
    <property type="term" value="F:ATP binding"/>
    <property type="evidence" value="ECO:0007669"/>
    <property type="project" value="UniProtKB-UniRule"/>
</dbReference>
<accession>A0A9D2HE20</accession>
<proteinExistence type="inferred from homology"/>
<dbReference type="SUPFAM" id="SSF52374">
    <property type="entry name" value="Nucleotidylyl transferase"/>
    <property type="match status" value="1"/>
</dbReference>
<evidence type="ECO:0000313" key="15">
    <source>
        <dbReference type="EMBL" id="HJA09403.1"/>
    </source>
</evidence>
<keyword evidence="9 11" id="KW-0030">Aminoacyl-tRNA synthetase</keyword>
<comment type="caution">
    <text evidence="15">The sequence shown here is derived from an EMBL/GenBank/DDBJ whole genome shotgun (WGS) entry which is preliminary data.</text>
</comment>
<dbReference type="PANTHER" id="PTHR11956">
    <property type="entry name" value="ARGINYL-TRNA SYNTHETASE"/>
    <property type="match status" value="1"/>
</dbReference>
<dbReference type="Gene3D" id="1.10.730.10">
    <property type="entry name" value="Isoleucyl-tRNA Synthetase, Domain 1"/>
    <property type="match status" value="1"/>
</dbReference>
<evidence type="ECO:0000259" key="13">
    <source>
        <dbReference type="SMART" id="SM00836"/>
    </source>
</evidence>
<dbReference type="Gene3D" id="3.30.1360.70">
    <property type="entry name" value="Arginyl tRNA synthetase N-terminal domain"/>
    <property type="match status" value="1"/>
</dbReference>
<evidence type="ECO:0000256" key="3">
    <source>
        <dbReference type="ARBA" id="ARBA00011245"/>
    </source>
</evidence>
<dbReference type="Proteomes" id="UP000824225">
    <property type="component" value="Unassembled WGS sequence"/>
</dbReference>
<dbReference type="InterPro" id="IPR009080">
    <property type="entry name" value="tRNAsynth_Ia_anticodon-bd"/>
</dbReference>
<evidence type="ECO:0000256" key="7">
    <source>
        <dbReference type="ARBA" id="ARBA00022840"/>
    </source>
</evidence>
<dbReference type="FunFam" id="3.40.50.620:FF:000062">
    <property type="entry name" value="Arginine--tRNA ligase"/>
    <property type="match status" value="1"/>
</dbReference>
<dbReference type="GO" id="GO:0005737">
    <property type="term" value="C:cytoplasm"/>
    <property type="evidence" value="ECO:0007669"/>
    <property type="project" value="UniProtKB-SubCell"/>
</dbReference>